<dbReference type="CDD" id="cd00071">
    <property type="entry name" value="GMPK"/>
    <property type="match status" value="1"/>
</dbReference>
<evidence type="ECO:0000256" key="1">
    <source>
        <dbReference type="ARBA" id="ARBA00005790"/>
    </source>
</evidence>
<dbReference type="STRING" id="525909.Afer_1695"/>
<comment type="similarity">
    <text evidence="1">Belongs to the guanylate kinase family.</text>
</comment>
<dbReference type="SUPFAM" id="SSF52540">
    <property type="entry name" value="P-loop containing nucleoside triphosphate hydrolases"/>
    <property type="match status" value="1"/>
</dbReference>
<accession>C7M0V3</accession>
<dbReference type="PROSITE" id="PS50052">
    <property type="entry name" value="GUANYLATE_KINASE_2"/>
    <property type="match status" value="1"/>
</dbReference>
<dbReference type="EMBL" id="CP001631">
    <property type="protein sequence ID" value="ACU54611.1"/>
    <property type="molecule type" value="Genomic_DNA"/>
</dbReference>
<dbReference type="GO" id="GO:0005829">
    <property type="term" value="C:cytosol"/>
    <property type="evidence" value="ECO:0007669"/>
    <property type="project" value="TreeGrafter"/>
</dbReference>
<dbReference type="KEGG" id="afo:Afer_1695"/>
<organism evidence="8 9">
    <name type="scientific">Acidimicrobium ferrooxidans (strain DSM 10331 / JCM 15462 / NBRC 103882 / ICP)</name>
    <dbReference type="NCBI Taxonomy" id="525909"/>
    <lineage>
        <taxon>Bacteria</taxon>
        <taxon>Bacillati</taxon>
        <taxon>Actinomycetota</taxon>
        <taxon>Acidimicrobiia</taxon>
        <taxon>Acidimicrobiales</taxon>
        <taxon>Acidimicrobiaceae</taxon>
        <taxon>Acidimicrobium</taxon>
    </lineage>
</organism>
<dbReference type="InterPro" id="IPR008145">
    <property type="entry name" value="GK/Ca_channel_bsu"/>
</dbReference>
<evidence type="ECO:0000313" key="9">
    <source>
        <dbReference type="Proteomes" id="UP000000771"/>
    </source>
</evidence>
<dbReference type="Proteomes" id="UP000000771">
    <property type="component" value="Chromosome"/>
</dbReference>
<name>C7M0V3_ACIFD</name>
<gene>
    <name evidence="8" type="ordered locus">Afer_1695</name>
</gene>
<dbReference type="PANTHER" id="PTHR23117:SF13">
    <property type="entry name" value="GUANYLATE KINASE"/>
    <property type="match status" value="1"/>
</dbReference>
<dbReference type="PANTHER" id="PTHR23117">
    <property type="entry name" value="GUANYLATE KINASE-RELATED"/>
    <property type="match status" value="1"/>
</dbReference>
<dbReference type="FunFam" id="3.30.63.10:FF:000002">
    <property type="entry name" value="Guanylate kinase 1"/>
    <property type="match status" value="1"/>
</dbReference>
<keyword evidence="5 8" id="KW-0418">Kinase</keyword>
<keyword evidence="4 8" id="KW-0808">Transferase</keyword>
<dbReference type="GO" id="GO:0004385">
    <property type="term" value="F:GMP kinase activity"/>
    <property type="evidence" value="ECO:0007669"/>
    <property type="project" value="UniProtKB-EC"/>
</dbReference>
<dbReference type="SMART" id="SM00072">
    <property type="entry name" value="GuKc"/>
    <property type="match status" value="1"/>
</dbReference>
<dbReference type="InterPro" id="IPR027417">
    <property type="entry name" value="P-loop_NTPase"/>
</dbReference>
<evidence type="ECO:0000259" key="7">
    <source>
        <dbReference type="PROSITE" id="PS50052"/>
    </source>
</evidence>
<evidence type="ECO:0000313" key="8">
    <source>
        <dbReference type="EMBL" id="ACU54611.1"/>
    </source>
</evidence>
<protein>
    <recommendedName>
        <fullName evidence="3">Guanylate kinase</fullName>
        <ecNumber evidence="2">2.7.4.8</ecNumber>
    </recommendedName>
    <alternativeName>
        <fullName evidence="6">GMP kinase</fullName>
    </alternativeName>
</protein>
<feature type="domain" description="Guanylate kinase-like" evidence="7">
    <location>
        <begin position="1"/>
        <end position="173"/>
    </location>
</feature>
<dbReference type="Gene3D" id="3.40.50.300">
    <property type="entry name" value="P-loop containing nucleotide triphosphate hydrolases"/>
    <property type="match status" value="1"/>
</dbReference>
<sequence length="180" mass="19685">MIVVICGPGGVGKGTIARRLAGSLPSAHLARSWTTRPRRPGEGDEAYEFVSREDFESAIDQGMFVEWASFNGRLYGTPRSELERGDPTILEIDVQGARSVRMLELEAAIIGVVPPSFHELERRMRARGDDDAHVESRLAIAANEVEAMIGLADHIVVNDRLERAIDEVAGIVRGAALRPE</sequence>
<dbReference type="EC" id="2.7.4.8" evidence="2"/>
<dbReference type="eggNOG" id="COG0194">
    <property type="taxonomic scope" value="Bacteria"/>
</dbReference>
<dbReference type="Gene3D" id="3.30.63.10">
    <property type="entry name" value="Guanylate Kinase phosphate binding domain"/>
    <property type="match status" value="1"/>
</dbReference>
<dbReference type="Pfam" id="PF00625">
    <property type="entry name" value="Guanylate_kin"/>
    <property type="match status" value="1"/>
</dbReference>
<evidence type="ECO:0000256" key="2">
    <source>
        <dbReference type="ARBA" id="ARBA00012961"/>
    </source>
</evidence>
<keyword evidence="9" id="KW-1185">Reference proteome</keyword>
<proteinExistence type="inferred from homology"/>
<evidence type="ECO:0000256" key="3">
    <source>
        <dbReference type="ARBA" id="ARBA00016296"/>
    </source>
</evidence>
<evidence type="ECO:0000256" key="6">
    <source>
        <dbReference type="ARBA" id="ARBA00030128"/>
    </source>
</evidence>
<evidence type="ECO:0000256" key="5">
    <source>
        <dbReference type="ARBA" id="ARBA00022777"/>
    </source>
</evidence>
<dbReference type="HOGENOM" id="CLU_001715_1_2_11"/>
<dbReference type="InterPro" id="IPR008144">
    <property type="entry name" value="Guanylate_kin-like_dom"/>
</dbReference>
<reference evidence="8 9" key="1">
    <citation type="journal article" date="2009" name="Stand. Genomic Sci.">
        <title>Complete genome sequence of Acidimicrobium ferrooxidans type strain (ICP).</title>
        <authorList>
            <person name="Clum A."/>
            <person name="Nolan M."/>
            <person name="Lang E."/>
            <person name="Glavina Del Rio T."/>
            <person name="Tice H."/>
            <person name="Copeland A."/>
            <person name="Cheng J.F."/>
            <person name="Lucas S."/>
            <person name="Chen F."/>
            <person name="Bruce D."/>
            <person name="Goodwin L."/>
            <person name="Pitluck S."/>
            <person name="Ivanova N."/>
            <person name="Mavrommatis K."/>
            <person name="Mikhailova N."/>
            <person name="Pati A."/>
            <person name="Chen A."/>
            <person name="Palaniappan K."/>
            <person name="Goker M."/>
            <person name="Spring S."/>
            <person name="Land M."/>
            <person name="Hauser L."/>
            <person name="Chang Y.J."/>
            <person name="Jeffries C.C."/>
            <person name="Chain P."/>
            <person name="Bristow J."/>
            <person name="Eisen J.A."/>
            <person name="Markowitz V."/>
            <person name="Hugenholtz P."/>
            <person name="Kyrpides N.C."/>
            <person name="Klenk H.P."/>
            <person name="Lapidus A."/>
        </authorList>
    </citation>
    <scope>NUCLEOTIDE SEQUENCE [LARGE SCALE GENOMIC DNA]</scope>
    <source>
        <strain evidence="9">DSM 10331 / JCM 15462 / NBRC 103882 / ICP</strain>
    </source>
</reference>
<evidence type="ECO:0000256" key="4">
    <source>
        <dbReference type="ARBA" id="ARBA00022679"/>
    </source>
</evidence>
<dbReference type="AlphaFoldDB" id="C7M0V3"/>